<dbReference type="Pfam" id="PF11716">
    <property type="entry name" value="MDMPI_N"/>
    <property type="match status" value="1"/>
</dbReference>
<dbReference type="SUPFAM" id="SSF109854">
    <property type="entry name" value="DinB/YfiT-like putative metalloenzymes"/>
    <property type="match status" value="1"/>
</dbReference>
<dbReference type="EMBL" id="BAFD01000069">
    <property type="protein sequence ID" value="GAB44647.1"/>
    <property type="molecule type" value="Genomic_DNA"/>
</dbReference>
<dbReference type="InterPro" id="IPR034660">
    <property type="entry name" value="DinB/YfiT-like"/>
</dbReference>
<organism evidence="2 3">
    <name type="scientific">Gordonia terrae NBRC 100016</name>
    <dbReference type="NCBI Taxonomy" id="1089454"/>
    <lineage>
        <taxon>Bacteria</taxon>
        <taxon>Bacillati</taxon>
        <taxon>Actinomycetota</taxon>
        <taxon>Actinomycetes</taxon>
        <taxon>Mycobacteriales</taxon>
        <taxon>Gordoniaceae</taxon>
        <taxon>Gordonia</taxon>
    </lineage>
</organism>
<evidence type="ECO:0000259" key="1">
    <source>
        <dbReference type="Pfam" id="PF11716"/>
    </source>
</evidence>
<evidence type="ECO:0000313" key="3">
    <source>
        <dbReference type="Proteomes" id="UP000004881"/>
    </source>
</evidence>
<evidence type="ECO:0000313" key="2">
    <source>
        <dbReference type="EMBL" id="GAB44647.1"/>
    </source>
</evidence>
<dbReference type="InterPro" id="IPR017517">
    <property type="entry name" value="Maleyloyr_isom"/>
</dbReference>
<keyword evidence="3" id="KW-1185">Reference proteome</keyword>
<accession>A0ABQ0HFH8</accession>
<dbReference type="Gene3D" id="1.20.120.450">
    <property type="entry name" value="dinb family like domain"/>
    <property type="match status" value="1"/>
</dbReference>
<comment type="caution">
    <text evidence="2">The sequence shown here is derived from an EMBL/GenBank/DDBJ whole genome shotgun (WGS) entry which is preliminary data.</text>
</comment>
<name>A0ABQ0HFH8_9ACTN</name>
<dbReference type="Proteomes" id="UP000004881">
    <property type="component" value="Unassembled WGS sequence"/>
</dbReference>
<reference evidence="2 3" key="1">
    <citation type="submission" date="2012-02" db="EMBL/GenBank/DDBJ databases">
        <title>Whole genome shotgun sequence of Gordonia terrae NBRC 100016.</title>
        <authorList>
            <person name="Takarada H."/>
            <person name="Hosoyama A."/>
            <person name="Tsuchikane K."/>
            <person name="Katsumata H."/>
            <person name="Yamazaki S."/>
            <person name="Fujita N."/>
        </authorList>
    </citation>
    <scope>NUCLEOTIDE SEQUENCE [LARGE SCALE GENOMIC DNA]</scope>
    <source>
        <strain evidence="2 3">NBRC 100016</strain>
    </source>
</reference>
<dbReference type="NCBIfam" id="TIGR03083">
    <property type="entry name" value="maleylpyruvate isomerase family mycothiol-dependent enzyme"/>
    <property type="match status" value="1"/>
</dbReference>
<proteinExistence type="predicted"/>
<gene>
    <name evidence="2" type="ORF">GOTRE_069_01360</name>
</gene>
<dbReference type="InterPro" id="IPR024344">
    <property type="entry name" value="MDMPI_metal-binding"/>
</dbReference>
<feature type="domain" description="Mycothiol-dependent maleylpyruvate isomerase metal-binding" evidence="1">
    <location>
        <begin position="34"/>
        <end position="146"/>
    </location>
</feature>
<sequence>MSGFINHRPVLVRLTFIMTAINDTSPLLDHYALLADGFAAILDDAPADTWTASSPCEGWTGRDVVGHVIDTQREFFARHDVDLGPTPSLDDPAAAWHTHRDTVAGLLADPSVGERAFDGHFGPTTIGETLIRFYGFDMIAHRWDIARAAGAEHRFTDDELSEMETAVDGFGDALYSEGVCRKVEIPTGADRQTTLLAKLGRVAS</sequence>
<protein>
    <recommendedName>
        <fullName evidence="1">Mycothiol-dependent maleylpyruvate isomerase metal-binding domain-containing protein</fullName>
    </recommendedName>
</protein>